<evidence type="ECO:0000313" key="2">
    <source>
        <dbReference type="EMBL" id="RDS89429.1"/>
    </source>
</evidence>
<reference evidence="2 3" key="1">
    <citation type="submission" date="2018-07" db="EMBL/GenBank/DDBJ databases">
        <title>Draft Genome Sequence of Pseudomonas fluorescens AHK-1 associated with canker disease of kiwifruit.</title>
        <authorList>
            <person name="Wu Z."/>
        </authorList>
    </citation>
    <scope>NUCLEOTIDE SEQUENCE [LARGE SCALE GENOMIC DNA]</scope>
    <source>
        <strain evidence="2 3">AHK-1</strain>
    </source>
</reference>
<organism evidence="2 3">
    <name type="scientific">Pseudomonas fluorescens</name>
    <dbReference type="NCBI Taxonomy" id="294"/>
    <lineage>
        <taxon>Bacteria</taxon>
        <taxon>Pseudomonadati</taxon>
        <taxon>Pseudomonadota</taxon>
        <taxon>Gammaproteobacteria</taxon>
        <taxon>Pseudomonadales</taxon>
        <taxon>Pseudomonadaceae</taxon>
        <taxon>Pseudomonas</taxon>
    </lineage>
</organism>
<feature type="transmembrane region" description="Helical" evidence="1">
    <location>
        <begin position="79"/>
        <end position="100"/>
    </location>
</feature>
<accession>A0A7Z6MUU6</accession>
<gene>
    <name evidence="2" type="ORF">DL347_20550</name>
</gene>
<keyword evidence="1" id="KW-1133">Transmembrane helix</keyword>
<proteinExistence type="predicted"/>
<dbReference type="RefSeq" id="WP_115487736.1">
    <property type="nucleotide sequence ID" value="NZ_QRBA01000011.1"/>
</dbReference>
<name>A0A7Z6MUU6_PSEFL</name>
<dbReference type="EMBL" id="QRBA01000011">
    <property type="protein sequence ID" value="RDS89429.1"/>
    <property type="molecule type" value="Genomic_DNA"/>
</dbReference>
<sequence>MFELDPDEAIAERYFRFANDVPGLFAVGLSATSLQFSHPQPFAWFFLFVVVLCVFGGGKQYRNIAARYLKRYPGVIGGLVLVWRAKICIIGMLLLAAIALGDLTEPGIYAFFNLNSVAPS</sequence>
<keyword evidence="1" id="KW-0472">Membrane</keyword>
<evidence type="ECO:0000256" key="1">
    <source>
        <dbReference type="SAM" id="Phobius"/>
    </source>
</evidence>
<evidence type="ECO:0000313" key="3">
    <source>
        <dbReference type="Proteomes" id="UP000255541"/>
    </source>
</evidence>
<comment type="caution">
    <text evidence="2">The sequence shown here is derived from an EMBL/GenBank/DDBJ whole genome shotgun (WGS) entry which is preliminary data.</text>
</comment>
<keyword evidence="1" id="KW-0812">Transmembrane</keyword>
<dbReference type="Proteomes" id="UP000255541">
    <property type="component" value="Unassembled WGS sequence"/>
</dbReference>
<feature type="transmembrane region" description="Helical" evidence="1">
    <location>
        <begin position="42"/>
        <end position="58"/>
    </location>
</feature>
<dbReference type="AlphaFoldDB" id="A0A7Z6MUU6"/>
<protein>
    <submittedName>
        <fullName evidence="2">Uncharacterized protein</fullName>
    </submittedName>
</protein>